<dbReference type="AlphaFoldDB" id="A0ABD2ADG3"/>
<dbReference type="Proteomes" id="UP001607302">
    <property type="component" value="Unassembled WGS sequence"/>
</dbReference>
<accession>A0ABD2ADG3</accession>
<evidence type="ECO:0000256" key="1">
    <source>
        <dbReference type="SAM" id="MobiDB-lite"/>
    </source>
</evidence>
<evidence type="ECO:0000313" key="3">
    <source>
        <dbReference type="Proteomes" id="UP001607302"/>
    </source>
</evidence>
<proteinExistence type="predicted"/>
<gene>
    <name evidence="2" type="ORF">V1478_012524</name>
</gene>
<protein>
    <submittedName>
        <fullName evidence="2">Uncharacterized protein</fullName>
    </submittedName>
</protein>
<evidence type="ECO:0000313" key="2">
    <source>
        <dbReference type="EMBL" id="KAL2718648.1"/>
    </source>
</evidence>
<feature type="compositionally biased region" description="Acidic residues" evidence="1">
    <location>
        <begin position="155"/>
        <end position="182"/>
    </location>
</feature>
<keyword evidence="3" id="KW-1185">Reference proteome</keyword>
<reference evidence="2 3" key="1">
    <citation type="journal article" date="2024" name="Ann. Entomol. Soc. Am.">
        <title>Genomic analyses of the southern and eastern yellowjacket wasps (Hymenoptera: Vespidae) reveal evolutionary signatures of social life.</title>
        <authorList>
            <person name="Catto M.A."/>
            <person name="Caine P.B."/>
            <person name="Orr S.E."/>
            <person name="Hunt B.G."/>
            <person name="Goodisman M.A.D."/>
        </authorList>
    </citation>
    <scope>NUCLEOTIDE SEQUENCE [LARGE SCALE GENOMIC DNA]</scope>
    <source>
        <strain evidence="2">233</strain>
        <tissue evidence="2">Head and thorax</tissue>
    </source>
</reference>
<organism evidence="2 3">
    <name type="scientific">Vespula squamosa</name>
    <name type="common">Southern yellow jacket</name>
    <name type="synonym">Wasp</name>
    <dbReference type="NCBI Taxonomy" id="30214"/>
    <lineage>
        <taxon>Eukaryota</taxon>
        <taxon>Metazoa</taxon>
        <taxon>Ecdysozoa</taxon>
        <taxon>Arthropoda</taxon>
        <taxon>Hexapoda</taxon>
        <taxon>Insecta</taxon>
        <taxon>Pterygota</taxon>
        <taxon>Neoptera</taxon>
        <taxon>Endopterygota</taxon>
        <taxon>Hymenoptera</taxon>
        <taxon>Apocrita</taxon>
        <taxon>Aculeata</taxon>
        <taxon>Vespoidea</taxon>
        <taxon>Vespidae</taxon>
        <taxon>Vespinae</taxon>
        <taxon>Vespula</taxon>
    </lineage>
</organism>
<feature type="compositionally biased region" description="Acidic residues" evidence="1">
    <location>
        <begin position="80"/>
        <end position="91"/>
    </location>
</feature>
<sequence length="200" mass="23982">MDGLFILFIDDGIGGEQIENKNYFVLYRNERTKFLNTFSFGSKRQSSRIFSKHDEYFKQERIFSTKTTEAKHKCIKKEKEEEEEEEEEEKEEERKEQKRSFPSLPFVHVRCAPLRRINENPRTFPITRISTLRSTFHYSPISLLFLSSTAKVYQEEEGEEEEEEEEEEDEEEEEEEEEEEKVEDFLVIIVDHKMLGENGE</sequence>
<name>A0ABD2ADG3_VESSQ</name>
<comment type="caution">
    <text evidence="2">The sequence shown here is derived from an EMBL/GenBank/DDBJ whole genome shotgun (WGS) entry which is preliminary data.</text>
</comment>
<dbReference type="EMBL" id="JAUDFV010000152">
    <property type="protein sequence ID" value="KAL2718648.1"/>
    <property type="molecule type" value="Genomic_DNA"/>
</dbReference>
<feature type="region of interest" description="Disordered" evidence="1">
    <location>
        <begin position="76"/>
        <end position="99"/>
    </location>
</feature>
<feature type="region of interest" description="Disordered" evidence="1">
    <location>
        <begin position="152"/>
        <end position="184"/>
    </location>
</feature>